<dbReference type="Gene3D" id="6.10.140.1030">
    <property type="match status" value="1"/>
</dbReference>
<dbReference type="InterPro" id="IPR014017">
    <property type="entry name" value="DNA_helicase_UvrD-like_C"/>
</dbReference>
<keyword evidence="9 14" id="KW-0067">ATP-binding</keyword>
<dbReference type="STRING" id="1033734.GCA_000285535_01330"/>
<protein>
    <recommendedName>
        <fullName evidence="14">ATP-dependent helicase/deoxyribonuclease subunit B</fullName>
        <ecNumber evidence="14">3.1.-.-</ecNumber>
    </recommendedName>
    <alternativeName>
        <fullName evidence="14">ATP-dependent helicase/nuclease subunit AddB</fullName>
    </alternativeName>
</protein>
<keyword evidence="3 14" id="KW-0479">Metal-binding</keyword>
<evidence type="ECO:0000256" key="7">
    <source>
        <dbReference type="ARBA" id="ARBA00022806"/>
    </source>
</evidence>
<keyword evidence="4 14" id="KW-0547">Nucleotide-binding</keyword>
<evidence type="ECO:0000259" key="15">
    <source>
        <dbReference type="PROSITE" id="PS51217"/>
    </source>
</evidence>
<dbReference type="OrthoDB" id="9758506at2"/>
<sequence length="1162" mass="132994">MSLQFILGRAGTGKSYTCLEAIRSKLLDDPTGFPIVYLVPDQMTFQSEYDLISTPGIGGMMRAQVFSFTRLAWRVLQETGGMSRYHVNNVGVNMLLRKIIDSKKQDLKIFSRAADKNGFITQMEEMVAEFKRYCVTPEILEEQKQTIAPENKALSDKLHDLQLLYDELEKHLFEKYVDSEDYLRLLAEKIPQSTYIKEAEILIDGFHSFTPQELEVLGQLMKVSKKVTIALTVDKAYDVPPHDLSLFRMTGKTYQSIIQYANENGIKIEEPILLTEQHRYSSEPSLAHLERYFDERPTVPYHGQASITLSQAVNRRAEIEGIAREIQTLARDKNYRYRDIAIMIRNAGDYHEIIETIFQDYHIPFFIDQKRSMLNHPLIELIRSSLEVVNSNWRYESVFRCVKTDLLYPFGQEISTLREDMDKLENYVLEYGIQGYKWTNGERWKYKRVRGLEDSDLPQTDKEREYEHKLNELRTMIVEPLVVLGKRLQKAKDGRTMCEALFLYLEELEIPAKMEEMKLNAELAGRLSEARENDQVWNAVLELLDQYVEIIGDEKVSLTMFSNMIETGLESMRFALVPPAIDQVLVASLERSRFSNIKCTFIIGANDGVLPARPNEEGVFSESDREALGVAGLQLAPGSRETLLDENFLIYCALTSSEEALYISYPLANEEGKSLLPSPIIKRLKDIFPSVQEKFYMNEPSELSANEQLEYIVNPDVALSSLATQLQSWKKQYPIQDLWWDVYNYFANHDVMKYKSQLVLSSLFYKNKPKNLSKEITEALYGDHIQGSVSRMEVFQGCPFSHFASYGLQLKERKVFRLESPDIGDLFHAALKKIADSLRINGIDWRDLTKEQCDKLAAQAVEELAPRLQKEILLSSNRYHYIMHKLQKIISRASKILSDHAKASGFAPVGIELGFGKKGPLPPIRFNLDNGSTMELVGRIDRVDKAESSKGVLLRVIDYKSSEKALNLSEVYYGLALQMLTYLDVIITHSKDWIGTTAKPAGVLYFHIHDPLIHSNKVLPEDKIEEEIFKKFKMKGLLLGDEESVRLMDQSLGTGYSQIVSAAIKKDGSFYSNSQVASEEELGYLRNHVRGVFKNTGNRITNGEIDIAPYKLKDKTPCTFCSFKSVCQFDQSLEENNYRVLANESKDAILEKIRNGGVKIHD</sequence>
<dbReference type="InterPro" id="IPR011604">
    <property type="entry name" value="PDDEXK-like_dom_sf"/>
</dbReference>
<feature type="binding site" evidence="14">
    <location>
        <position position="1121"/>
    </location>
    <ligand>
        <name>[4Fe-4S] cluster</name>
        <dbReference type="ChEBI" id="CHEBI:49883"/>
    </ligand>
</feature>
<evidence type="ECO:0000313" key="17">
    <source>
        <dbReference type="Proteomes" id="UP000306477"/>
    </source>
</evidence>
<dbReference type="Gene3D" id="3.90.320.10">
    <property type="match status" value="1"/>
</dbReference>
<accession>A0A4S3PTC9</accession>
<dbReference type="InterPro" id="IPR049035">
    <property type="entry name" value="ADDB_N"/>
</dbReference>
<comment type="miscellaneous">
    <text evidence="14">Despite having conserved helicase domains, this subunit does not have helicase activity.</text>
</comment>
<dbReference type="EMBL" id="SLUB01000015">
    <property type="protein sequence ID" value="THE12605.1"/>
    <property type="molecule type" value="Genomic_DNA"/>
</dbReference>
<dbReference type="SUPFAM" id="SSF52540">
    <property type="entry name" value="P-loop containing nucleoside triphosphate hydrolases"/>
    <property type="match status" value="2"/>
</dbReference>
<feature type="binding site" evidence="14">
    <location>
        <position position="1118"/>
    </location>
    <ligand>
        <name>[4Fe-4S] cluster</name>
        <dbReference type="ChEBI" id="CHEBI:49883"/>
    </ligand>
</feature>
<keyword evidence="6 14" id="KW-0378">Hydrolase</keyword>
<dbReference type="GO" id="GO:0008409">
    <property type="term" value="F:5'-3' exonuclease activity"/>
    <property type="evidence" value="ECO:0007669"/>
    <property type="project" value="UniProtKB-UniRule"/>
</dbReference>
<organism evidence="16 17">
    <name type="scientific">Bacillus timonensis</name>
    <dbReference type="NCBI Taxonomy" id="1033734"/>
    <lineage>
        <taxon>Bacteria</taxon>
        <taxon>Bacillati</taxon>
        <taxon>Bacillota</taxon>
        <taxon>Bacilli</taxon>
        <taxon>Bacillales</taxon>
        <taxon>Bacillaceae</taxon>
        <taxon>Bacillus</taxon>
    </lineage>
</organism>
<evidence type="ECO:0000256" key="9">
    <source>
        <dbReference type="ARBA" id="ARBA00022840"/>
    </source>
</evidence>
<dbReference type="InterPro" id="IPR027417">
    <property type="entry name" value="P-loop_NTPase"/>
</dbReference>
<comment type="function">
    <text evidence="14">The heterodimer acts as both an ATP-dependent DNA helicase and an ATP-dependent, dual-direction single-stranded exonuclease. Recognizes the chi site generating a DNA molecule suitable for the initiation of homologous recombination. The AddB subunit has 5' -&gt; 3' nuclease activity but not helicase activity.</text>
</comment>
<keyword evidence="11 14" id="KW-0411">Iron-sulfur</keyword>
<gene>
    <name evidence="14 16" type="primary">addB</name>
    <name evidence="16" type="ORF">E1I69_10430</name>
</gene>
<keyword evidence="7 14" id="KW-0347">Helicase</keyword>
<keyword evidence="17" id="KW-1185">Reference proteome</keyword>
<evidence type="ECO:0000256" key="12">
    <source>
        <dbReference type="ARBA" id="ARBA00023125"/>
    </source>
</evidence>
<comment type="caution">
    <text evidence="16">The sequence shown here is derived from an EMBL/GenBank/DDBJ whole genome shotgun (WGS) entry which is preliminary data.</text>
</comment>
<dbReference type="PANTHER" id="PTHR30591">
    <property type="entry name" value="RECBCD ENZYME SUBUNIT RECC"/>
    <property type="match status" value="1"/>
</dbReference>
<keyword evidence="13 14" id="KW-0234">DNA repair</keyword>
<keyword evidence="8 14" id="KW-0269">Exonuclease</keyword>
<dbReference type="NCBIfam" id="TIGR02773">
    <property type="entry name" value="addB_Gpos"/>
    <property type="match status" value="1"/>
</dbReference>
<dbReference type="GO" id="GO:0005524">
    <property type="term" value="F:ATP binding"/>
    <property type="evidence" value="ECO:0007669"/>
    <property type="project" value="UniProtKB-UniRule"/>
</dbReference>
<keyword evidence="10 14" id="KW-0408">Iron</keyword>
<keyword evidence="12 14" id="KW-0238">DNA-binding</keyword>
<dbReference type="FunFam" id="3.90.320.10:FF:000006">
    <property type="entry name" value="ATP-dependent helicase/deoxyribonuclease subunit B"/>
    <property type="match status" value="1"/>
</dbReference>
<dbReference type="GO" id="GO:0000724">
    <property type="term" value="P:double-strand break repair via homologous recombination"/>
    <property type="evidence" value="ECO:0007669"/>
    <property type="project" value="UniProtKB-UniRule"/>
</dbReference>
<dbReference type="EC" id="3.1.-.-" evidence="14"/>
<feature type="domain" description="UvrD-like helicase C-terminal" evidence="15">
    <location>
        <begin position="276"/>
        <end position="594"/>
    </location>
</feature>
<evidence type="ECO:0000256" key="11">
    <source>
        <dbReference type="ARBA" id="ARBA00023014"/>
    </source>
</evidence>
<dbReference type="Proteomes" id="UP000306477">
    <property type="component" value="Unassembled WGS sequence"/>
</dbReference>
<dbReference type="Pfam" id="PF12705">
    <property type="entry name" value="PDDEXK_1"/>
    <property type="match status" value="1"/>
</dbReference>
<evidence type="ECO:0000256" key="2">
    <source>
        <dbReference type="ARBA" id="ARBA00022722"/>
    </source>
</evidence>
<evidence type="ECO:0000256" key="5">
    <source>
        <dbReference type="ARBA" id="ARBA00022763"/>
    </source>
</evidence>
<evidence type="ECO:0000256" key="6">
    <source>
        <dbReference type="ARBA" id="ARBA00022801"/>
    </source>
</evidence>
<dbReference type="RefSeq" id="WP_136379554.1">
    <property type="nucleotide sequence ID" value="NZ_SLUB01000015.1"/>
</dbReference>
<dbReference type="InterPro" id="IPR014140">
    <property type="entry name" value="DNA_helicase_suAddB"/>
</dbReference>
<evidence type="ECO:0000256" key="1">
    <source>
        <dbReference type="ARBA" id="ARBA00022485"/>
    </source>
</evidence>
<dbReference type="HAMAP" id="MF_01452">
    <property type="entry name" value="AddB_type1"/>
    <property type="match status" value="1"/>
</dbReference>
<dbReference type="GO" id="GO:0046872">
    <property type="term" value="F:metal ion binding"/>
    <property type="evidence" value="ECO:0007669"/>
    <property type="project" value="UniProtKB-KW"/>
</dbReference>
<evidence type="ECO:0000256" key="14">
    <source>
        <dbReference type="HAMAP-Rule" id="MF_01452"/>
    </source>
</evidence>
<evidence type="ECO:0000256" key="4">
    <source>
        <dbReference type="ARBA" id="ARBA00022741"/>
    </source>
</evidence>
<comment type="cofactor">
    <cofactor evidence="14">
        <name>[4Fe-4S] cluster</name>
        <dbReference type="ChEBI" id="CHEBI:49883"/>
    </cofactor>
    <text evidence="14">Binds 1 [4Fe-4S] cluster.</text>
</comment>
<name>A0A4S3PTC9_9BACI</name>
<comment type="similarity">
    <text evidence="14">Belongs to the helicase family. AddB/RexB type 1 subfamily.</text>
</comment>
<comment type="subunit">
    <text evidence="14">Heterodimer of AddA and AddB.</text>
</comment>
<keyword evidence="2 14" id="KW-0540">Nuclease</keyword>
<feature type="binding site" evidence="14">
    <location>
        <position position="798"/>
    </location>
    <ligand>
        <name>[4Fe-4S] cluster</name>
        <dbReference type="ChEBI" id="CHEBI:49883"/>
    </ligand>
</feature>
<evidence type="ECO:0000256" key="10">
    <source>
        <dbReference type="ARBA" id="ARBA00023004"/>
    </source>
</evidence>
<keyword evidence="1 14" id="KW-0004">4Fe-4S</keyword>
<dbReference type="GO" id="GO:0004386">
    <property type="term" value="F:helicase activity"/>
    <property type="evidence" value="ECO:0007669"/>
    <property type="project" value="UniProtKB-KW"/>
</dbReference>
<dbReference type="PANTHER" id="PTHR30591:SF1">
    <property type="entry name" value="RECBCD ENZYME SUBUNIT RECC"/>
    <property type="match status" value="1"/>
</dbReference>
<feature type="binding site" evidence="14">
    <location>
        <position position="1127"/>
    </location>
    <ligand>
        <name>[4Fe-4S] cluster</name>
        <dbReference type="ChEBI" id="CHEBI:49883"/>
    </ligand>
</feature>
<comment type="cofactor">
    <cofactor evidence="14">
        <name>Mg(2+)</name>
        <dbReference type="ChEBI" id="CHEBI:18420"/>
    </cofactor>
</comment>
<evidence type="ECO:0000256" key="8">
    <source>
        <dbReference type="ARBA" id="ARBA00022839"/>
    </source>
</evidence>
<dbReference type="InterPro" id="IPR038726">
    <property type="entry name" value="PDDEXK_AddAB-type"/>
</dbReference>
<dbReference type="Pfam" id="PF13361">
    <property type="entry name" value="UvrD_C"/>
    <property type="match status" value="1"/>
</dbReference>
<dbReference type="Gene3D" id="3.40.50.300">
    <property type="entry name" value="P-loop containing nucleotide triphosphate hydrolases"/>
    <property type="match status" value="3"/>
</dbReference>
<dbReference type="GO" id="GO:0003690">
    <property type="term" value="F:double-stranded DNA binding"/>
    <property type="evidence" value="ECO:0007669"/>
    <property type="project" value="UniProtKB-UniRule"/>
</dbReference>
<dbReference type="Pfam" id="PF21445">
    <property type="entry name" value="ADDB_N"/>
    <property type="match status" value="1"/>
</dbReference>
<dbReference type="PROSITE" id="PS51217">
    <property type="entry name" value="UVRD_HELICASE_CTER"/>
    <property type="match status" value="1"/>
</dbReference>
<evidence type="ECO:0000256" key="3">
    <source>
        <dbReference type="ARBA" id="ARBA00022723"/>
    </source>
</evidence>
<evidence type="ECO:0000256" key="13">
    <source>
        <dbReference type="ARBA" id="ARBA00023204"/>
    </source>
</evidence>
<reference evidence="16 17" key="1">
    <citation type="journal article" date="2019" name="Indoor Air">
        <title>Impacts of indoor surface finishes on bacterial viability.</title>
        <authorList>
            <person name="Hu J."/>
            <person name="Maamar S.B."/>
            <person name="Glawe A.J."/>
            <person name="Gottel N."/>
            <person name="Gilbert J.A."/>
            <person name="Hartmann E.M."/>
        </authorList>
    </citation>
    <scope>NUCLEOTIDE SEQUENCE [LARGE SCALE GENOMIC DNA]</scope>
    <source>
        <strain evidence="16 17">AF060A6</strain>
    </source>
</reference>
<keyword evidence="5 14" id="KW-0227">DNA damage</keyword>
<dbReference type="GO" id="GO:0051539">
    <property type="term" value="F:4 iron, 4 sulfur cluster binding"/>
    <property type="evidence" value="ECO:0007669"/>
    <property type="project" value="UniProtKB-KW"/>
</dbReference>
<proteinExistence type="inferred from homology"/>
<evidence type="ECO:0000313" key="16">
    <source>
        <dbReference type="EMBL" id="THE12605.1"/>
    </source>
</evidence>
<dbReference type="AlphaFoldDB" id="A0A4S3PTC9"/>